<evidence type="ECO:0000313" key="8">
    <source>
        <dbReference type="Proteomes" id="UP000235965"/>
    </source>
</evidence>
<dbReference type="Pfam" id="PF10350">
    <property type="entry name" value="DUF2428"/>
    <property type="match status" value="1"/>
</dbReference>
<comment type="caution">
    <text evidence="7">The sequence shown here is derived from an EMBL/GenBank/DDBJ whole genome shotgun (WGS) entry which is preliminary data.</text>
</comment>
<dbReference type="OrthoDB" id="73997at2759"/>
<dbReference type="Proteomes" id="UP000235965">
    <property type="component" value="Unassembled WGS sequence"/>
</dbReference>
<keyword evidence="2" id="KW-0819">tRNA processing</keyword>
<sequence length="1962" mass="217947">MATMTLRVASVQGGCNGIVRSECKEMCAVTVAGNHINGARKIDETEGTSVGAEIENLLRAATIEQQLHILKDIAKKHLGNGSSYEKTKVSAFCIQLLVDLYVTAVPKNPLKCAISRIFMTLPDEGHIDVAVCLSAHLNKLMTLDGNLDEMNAVIIVISCCFDNFPIGVHAVTISVLPVLRLMKTCLKCCLMELSLELSPSKKMEVCKIVHSAVRTSVSLLQKCQIKIKELVYSESGYKQGYSMSDVIVNLAALLDVNCKLTPGSTDYSEFKDGMCHAVPVTFENPLATVTLSSLLELVATLMGCSDLPLDTQSNCGMLLVLLIVVLDSTGGEWFKGLENQKVPWKVDLSAVSFQLNVCTGMLNALSTSELCCVHTVTGEPVINFIFHRLFDISKRSTADSGMVLGVSRALHLLSRKLLSTAIQLKDVSVVDDMLEFVWTHLEHYMDSVRHSASGILLNLVKLGSSLKQDGSDGCNVLSTIVETVMTIPVHSKSRYIGLAVLADEIGCQVLIDQIPDLVQSLLNSLADPTLTTHVSSAVEHLMLRHIAECEEDIWRALWIVPILEMLSHASTSLCGPLQALLSTSVSHYPRLLTHILQPIISDTCPKATHLRTVLSCIRLARKQGALDDQSEFQHCSTLWKGVLDVRILEQTLYHRDVEIRMSAFSLLAESHRSTETFSVSELQLVRKFLEYNINCEIPSSRQQTLSLLKKILTRLRDSAQVLCSRKGENKTSKKKIEPDSNRSHLLRTYNPFVLWLLEFSFDNLFPGANFRRRGSSLQILTLCHEILSFDAAELVWTPCPPVVYTQSYANILLECLKDTYENNKMLALRLLITFPAEALGLDDPDQVSSLIGVSLQLASSHSPPDCITAAYLLRVLVKFHQTGVVLAAMQECDETSCTDNSTVYLAIHLLVYRLSAELAEANHSILIAAASGPMYGILFCIRQLLSDVNFTSIAGENSWCSLIGEVVDMCFRLCEVVGPIVNSSSPEGHLPMDFQPGMQHLKQDSASDISELPVLNVTAQMVLLCAWRTVKEVSLFLGELSEQAPISSAEDSDECHGKSLLTEEQVLTIGSHLAMLLVETKHRGAFEQAYVGFCKLCGRLWRHPSARLHNLPRLWMKELMDIITWGKGTKLCATRRSAGLPFMVQAFLTTELQVGGNTSCFRQSMAALLELADVTDNRAGARRSINAISGTATEDSVGNSTASDPSNIAENFKILYVSTESSDCVDTVEARIHALNILRSLFRHSVLGESVTPYIAQGVIVAIQGFKGKTWAERNSATLLFSALVTRIFGVHRSREELSIRNRMTGRIFFLRYPSLYEFLLEELKEAIASMEECYSSLQPGLFPVLLLLSRLYPSSLEGTDSNLQLSVYAPFVHRCSLSSVLKTRVLAAKALVPLVPPNQHPLLLQELVTISAQKYTTENHRHGLLLQIFHLLEESLSALSVSKEVAERVEQWIVDLKWLLPSETGFQICFVTSEVFLRILHIVSRRLFMSVSHSIWQEICNVLSVDLLRSQEEVPSRMIGRGIYLRHAVQLLLELSLVLHPTHTPTPSFLKDMEQLLVHLLFHARYEVVKIALSFLEALLDTGDYILEDEEDSTLPVDKSFYRHVKEWNRSHEGVLADSLRSSPAIGEILVRQMVPKEQSTFAECCWKTFCVLSHCPKALLRMETAAEGVLRGLLQRCQKECEGIDWAVLRCAGALVKIMQQENVPLTAEVTSEVCCTLVEFSSTDKSSTCRLTVANILLDNTSWLQGTMTFLSALDVCTLWTVVMTLLDDECSHVRELISSLAMHFGCTKFPVMPQRAKDLLVEYFVHVMINLDALMCVVCLVAWCLMSPGNDCDSGLLEDRVFDKGEMNEFAETVTVTEVACGQLKNLLCREDRTQLLETHLPGKVKDWLLHMCRTDMSTMSDCGESHTLAEFIKEADRRAVFSTGDSHFLCVNPRTEILTVFKTKKLMEAVHGSLGSK</sequence>
<dbReference type="InterPro" id="IPR056842">
    <property type="entry name" value="THADA-like_TPR_C"/>
</dbReference>
<evidence type="ECO:0000259" key="5">
    <source>
        <dbReference type="Pfam" id="PF25150"/>
    </source>
</evidence>
<dbReference type="FunCoup" id="A0A2J7RHJ9">
    <property type="interactions" value="28"/>
</dbReference>
<feature type="domain" description="tRNA (32-2'-O)-methyltransferase regulator THADA-like C-terminal TPR repeats region" evidence="6">
    <location>
        <begin position="1274"/>
        <end position="1432"/>
    </location>
</feature>
<evidence type="ECO:0000313" key="7">
    <source>
        <dbReference type="EMBL" id="PNF40306.1"/>
    </source>
</evidence>
<protein>
    <recommendedName>
        <fullName evidence="3">tRNA (32-2'-O)-methyltransferase regulator THADA</fullName>
    </recommendedName>
</protein>
<comment type="similarity">
    <text evidence="1">Belongs to the THADA family.</text>
</comment>
<feature type="domain" description="DUF2428" evidence="4">
    <location>
        <begin position="962"/>
        <end position="1272"/>
    </location>
</feature>
<dbReference type="InterPro" id="IPR051954">
    <property type="entry name" value="tRNA_methyltransferase_THADA"/>
</dbReference>
<dbReference type="InterPro" id="IPR056843">
    <property type="entry name" value="THADA-like_TPR"/>
</dbReference>
<evidence type="ECO:0000259" key="6">
    <source>
        <dbReference type="Pfam" id="PF25151"/>
    </source>
</evidence>
<dbReference type="Pfam" id="PF25151">
    <property type="entry name" value="TPR_Trm732_C"/>
    <property type="match status" value="1"/>
</dbReference>
<evidence type="ECO:0000259" key="4">
    <source>
        <dbReference type="Pfam" id="PF10350"/>
    </source>
</evidence>
<evidence type="ECO:0000256" key="3">
    <source>
        <dbReference type="ARBA" id="ARBA00035698"/>
    </source>
</evidence>
<organism evidence="7 8">
    <name type="scientific">Cryptotermes secundus</name>
    <dbReference type="NCBI Taxonomy" id="105785"/>
    <lineage>
        <taxon>Eukaryota</taxon>
        <taxon>Metazoa</taxon>
        <taxon>Ecdysozoa</taxon>
        <taxon>Arthropoda</taxon>
        <taxon>Hexapoda</taxon>
        <taxon>Insecta</taxon>
        <taxon>Pterygota</taxon>
        <taxon>Neoptera</taxon>
        <taxon>Polyneoptera</taxon>
        <taxon>Dictyoptera</taxon>
        <taxon>Blattodea</taxon>
        <taxon>Blattoidea</taxon>
        <taxon>Termitoidae</taxon>
        <taxon>Kalotermitidae</taxon>
        <taxon>Cryptotermitinae</taxon>
        <taxon>Cryptotermes</taxon>
    </lineage>
</organism>
<dbReference type="GO" id="GO:0030488">
    <property type="term" value="P:tRNA methylation"/>
    <property type="evidence" value="ECO:0007669"/>
    <property type="project" value="TreeGrafter"/>
</dbReference>
<dbReference type="InterPro" id="IPR019442">
    <property type="entry name" value="THADA/TRM732_DUF2428"/>
</dbReference>
<evidence type="ECO:0000256" key="1">
    <source>
        <dbReference type="ARBA" id="ARBA00010409"/>
    </source>
</evidence>
<gene>
    <name evidence="7" type="ORF">B7P43_G05779</name>
</gene>
<dbReference type="SUPFAM" id="SSF48371">
    <property type="entry name" value="ARM repeat"/>
    <property type="match status" value="2"/>
</dbReference>
<dbReference type="GO" id="GO:0005829">
    <property type="term" value="C:cytosol"/>
    <property type="evidence" value="ECO:0007669"/>
    <property type="project" value="TreeGrafter"/>
</dbReference>
<dbReference type="EMBL" id="NEVH01003741">
    <property type="protein sequence ID" value="PNF40306.1"/>
    <property type="molecule type" value="Genomic_DNA"/>
</dbReference>
<dbReference type="InParanoid" id="A0A2J7RHJ9"/>
<dbReference type="STRING" id="105785.A0A2J7RHJ9"/>
<dbReference type="PANTHER" id="PTHR14387">
    <property type="entry name" value="THADA/DEATH RECEPTOR INTERACTING PROTEIN"/>
    <property type="match status" value="1"/>
</dbReference>
<reference evidence="7 8" key="1">
    <citation type="submission" date="2017-12" db="EMBL/GenBank/DDBJ databases">
        <title>Hemimetabolous genomes reveal molecular basis of termite eusociality.</title>
        <authorList>
            <person name="Harrison M.C."/>
            <person name="Jongepier E."/>
            <person name="Robertson H.M."/>
            <person name="Arning N."/>
            <person name="Bitard-Feildel T."/>
            <person name="Chao H."/>
            <person name="Childers C.P."/>
            <person name="Dinh H."/>
            <person name="Doddapaneni H."/>
            <person name="Dugan S."/>
            <person name="Gowin J."/>
            <person name="Greiner C."/>
            <person name="Han Y."/>
            <person name="Hu H."/>
            <person name="Hughes D.S.T."/>
            <person name="Huylmans A.-K."/>
            <person name="Kemena C."/>
            <person name="Kremer L.P.M."/>
            <person name="Lee S.L."/>
            <person name="Lopez-Ezquerra A."/>
            <person name="Mallet L."/>
            <person name="Monroy-Kuhn J.M."/>
            <person name="Moser A."/>
            <person name="Murali S.C."/>
            <person name="Muzny D.M."/>
            <person name="Otani S."/>
            <person name="Piulachs M.-D."/>
            <person name="Poelchau M."/>
            <person name="Qu J."/>
            <person name="Schaub F."/>
            <person name="Wada-Katsumata A."/>
            <person name="Worley K.C."/>
            <person name="Xie Q."/>
            <person name="Ylla G."/>
            <person name="Poulsen M."/>
            <person name="Gibbs R.A."/>
            <person name="Schal C."/>
            <person name="Richards S."/>
            <person name="Belles X."/>
            <person name="Korb J."/>
            <person name="Bornberg-Bauer E."/>
        </authorList>
    </citation>
    <scope>NUCLEOTIDE SEQUENCE [LARGE SCALE GENOMIC DNA]</scope>
    <source>
        <tissue evidence="7">Whole body</tissue>
    </source>
</reference>
<dbReference type="PANTHER" id="PTHR14387:SF7">
    <property type="entry name" value="THYROID ADENOMA-ASSOCIATED PROTEIN"/>
    <property type="match status" value="1"/>
</dbReference>
<proteinExistence type="inferred from homology"/>
<dbReference type="Pfam" id="PF25150">
    <property type="entry name" value="TPR_Trm732"/>
    <property type="match status" value="1"/>
</dbReference>
<evidence type="ECO:0000256" key="2">
    <source>
        <dbReference type="ARBA" id="ARBA00022694"/>
    </source>
</evidence>
<accession>A0A2J7RHJ9</accession>
<name>A0A2J7RHJ9_9NEOP</name>
<feature type="domain" description="tRNA (32-2'-O)-methyltransferase regulator THADA-like TPR repeats region" evidence="5">
    <location>
        <begin position="554"/>
        <end position="824"/>
    </location>
</feature>
<keyword evidence="8" id="KW-1185">Reference proteome</keyword>
<dbReference type="InterPro" id="IPR016024">
    <property type="entry name" value="ARM-type_fold"/>
</dbReference>